<dbReference type="InterPro" id="IPR019734">
    <property type="entry name" value="TPR_rpt"/>
</dbReference>
<evidence type="ECO:0000259" key="2">
    <source>
        <dbReference type="Pfam" id="PF12770"/>
    </source>
</evidence>
<feature type="domain" description="CHAT" evidence="2">
    <location>
        <begin position="759"/>
        <end position="1039"/>
    </location>
</feature>
<name>A0A2W5KEQ8_9GAMM</name>
<dbReference type="Proteomes" id="UP000249046">
    <property type="component" value="Unassembled WGS sequence"/>
</dbReference>
<evidence type="ECO:0000313" key="3">
    <source>
        <dbReference type="EMBL" id="PZQ15502.1"/>
    </source>
</evidence>
<dbReference type="EMBL" id="QFPO01000006">
    <property type="protein sequence ID" value="PZQ15502.1"/>
    <property type="molecule type" value="Genomic_DNA"/>
</dbReference>
<organism evidence="3 4">
    <name type="scientific">Rhodanobacter denitrificans</name>
    <dbReference type="NCBI Taxonomy" id="666685"/>
    <lineage>
        <taxon>Bacteria</taxon>
        <taxon>Pseudomonadati</taxon>
        <taxon>Pseudomonadota</taxon>
        <taxon>Gammaproteobacteria</taxon>
        <taxon>Lysobacterales</taxon>
        <taxon>Rhodanobacteraceae</taxon>
        <taxon>Rhodanobacter</taxon>
    </lineage>
</organism>
<dbReference type="InterPro" id="IPR024983">
    <property type="entry name" value="CHAT_dom"/>
</dbReference>
<dbReference type="Pfam" id="PF13424">
    <property type="entry name" value="TPR_12"/>
    <property type="match status" value="1"/>
</dbReference>
<dbReference type="PANTHER" id="PTHR10098">
    <property type="entry name" value="RAPSYN-RELATED"/>
    <property type="match status" value="1"/>
</dbReference>
<feature type="chain" id="PRO_5015877213" description="CHAT domain-containing protein" evidence="1">
    <location>
        <begin position="25"/>
        <end position="1041"/>
    </location>
</feature>
<dbReference type="SMART" id="SM00028">
    <property type="entry name" value="TPR"/>
    <property type="match status" value="5"/>
</dbReference>
<evidence type="ECO:0000313" key="4">
    <source>
        <dbReference type="Proteomes" id="UP000249046"/>
    </source>
</evidence>
<evidence type="ECO:0000256" key="1">
    <source>
        <dbReference type="SAM" id="SignalP"/>
    </source>
</evidence>
<dbReference type="Gene3D" id="1.25.40.10">
    <property type="entry name" value="Tetratricopeptide repeat domain"/>
    <property type="match status" value="2"/>
</dbReference>
<comment type="caution">
    <text evidence="3">The sequence shown here is derived from an EMBL/GenBank/DDBJ whole genome shotgun (WGS) entry which is preliminary data.</text>
</comment>
<dbReference type="AlphaFoldDB" id="A0A2W5KEQ8"/>
<keyword evidence="1" id="KW-0732">Signal</keyword>
<accession>A0A2W5KEQ8</accession>
<reference evidence="3 4" key="1">
    <citation type="submission" date="2017-08" db="EMBL/GenBank/DDBJ databases">
        <title>Infants hospitalized years apart are colonized by the same room-sourced microbial strains.</title>
        <authorList>
            <person name="Brooks B."/>
            <person name="Olm M.R."/>
            <person name="Firek B.A."/>
            <person name="Baker R."/>
            <person name="Thomas B.C."/>
            <person name="Morowitz M.J."/>
            <person name="Banfield J.F."/>
        </authorList>
    </citation>
    <scope>NUCLEOTIDE SEQUENCE [LARGE SCALE GENOMIC DNA]</scope>
    <source>
        <strain evidence="3">S2_005_003_R2_42</strain>
    </source>
</reference>
<protein>
    <recommendedName>
        <fullName evidence="2">CHAT domain-containing protein</fullName>
    </recommendedName>
</protein>
<sequence>MVTACRIASILFAVLLVAAAQARANDVGEPSAAEAIRVQLALGDVVALPLDVPAHASTEIGLDQAEGAVEAQLTAPARAPIRLRNDAGRSSRIDYVLNAGDQPTRWTLTVSSARPNRPAIVEVMAARPQPTTARLTARAEALQRLAEAEALRRTAGSQETGMAKDDVAIEAAYERALFAAAADGCLQLRIETGRARYHFAQGRYREARQAAEAALALHCDDGLAGEAERAAALRTRGAALGYLGDFAGAIADQTAALALYRRTGDLAYQALLLGNLSANHRALGDTERALSTANEALATAERAGDARRAVFVQESIAAIRLQRGELGPALSAYQLTLDALRTTPYPRVEGMAWNDLGLLYRQTGDRAAARDALERAASIWRDSGDVSGLAEVQLNLADLDLDEGGLDAAWQGYRAALDIDLAQGFRREEAHARIGLGSVAALRGEDAEARGHLEVAAALAESIGASANAVAARLALAELARRHGDHDAAARAAATALDQARRAHDVSGQAQALIVRARLALSVGDLAAAHAAAAPALDLIEDARGAIDPPQLRSRYFATRRDAYDLAIEILMRRHAVQPDAGYAMQAFLVSERARARALQDRLGERRLSLPDTIDLGLLEAERTAELAWRSAAARDEAALAEAQRTLDAVRGQIRAQHPRYAELAHPPRPTPESMLTLLRDAGVVADSWWLAEPHSYRWRITAAGVSATTLPGRTTIERAALRLRERVATAPVAASAAPIERIAADEIAHDAAVDVAARALATLLDLPEAADGALHVTIPDGALAWVPFALLEPDVPRGRVYLPGLSALAGIRAVARGGAPDAVAIVADPVVRADDPRLPQTGAPAIDAPAPLPYARREARALLALADRRASRWIDGFDASRQTLAALSWARYGTVHFATHARLDVARPELSAIVLSAYTADGTPQDGVLRADDLYTLDVPVDLVVLGACDGAVGPIQGAEGPFSLARAFFHAGARRVLASLWAVDDRAGAALMDHFYEGLLRQGLLPPQALERAQRKLRAEPRWAAPYYWAGYVLQGDWR</sequence>
<proteinExistence type="predicted"/>
<dbReference type="Pfam" id="PF12770">
    <property type="entry name" value="CHAT"/>
    <property type="match status" value="1"/>
</dbReference>
<dbReference type="SUPFAM" id="SSF48452">
    <property type="entry name" value="TPR-like"/>
    <property type="match status" value="2"/>
</dbReference>
<feature type="signal peptide" evidence="1">
    <location>
        <begin position="1"/>
        <end position="24"/>
    </location>
</feature>
<dbReference type="InterPro" id="IPR011990">
    <property type="entry name" value="TPR-like_helical_dom_sf"/>
</dbReference>
<gene>
    <name evidence="3" type="ORF">DI564_09260</name>
</gene>